<keyword evidence="3" id="KW-1185">Reference proteome</keyword>
<feature type="compositionally biased region" description="Polar residues" evidence="1">
    <location>
        <begin position="96"/>
        <end position="110"/>
    </location>
</feature>
<feature type="compositionally biased region" description="Polar residues" evidence="1">
    <location>
        <begin position="20"/>
        <end position="29"/>
    </location>
</feature>
<gene>
    <name evidence="2" type="ORF">Bca52824_066207</name>
</gene>
<evidence type="ECO:0000313" key="3">
    <source>
        <dbReference type="Proteomes" id="UP000886595"/>
    </source>
</evidence>
<comment type="caution">
    <text evidence="2">The sequence shown here is derived from an EMBL/GenBank/DDBJ whole genome shotgun (WGS) entry which is preliminary data.</text>
</comment>
<dbReference type="OrthoDB" id="1111599at2759"/>
<organism evidence="2 3">
    <name type="scientific">Brassica carinata</name>
    <name type="common">Ethiopian mustard</name>
    <name type="synonym">Abyssinian cabbage</name>
    <dbReference type="NCBI Taxonomy" id="52824"/>
    <lineage>
        <taxon>Eukaryota</taxon>
        <taxon>Viridiplantae</taxon>
        <taxon>Streptophyta</taxon>
        <taxon>Embryophyta</taxon>
        <taxon>Tracheophyta</taxon>
        <taxon>Spermatophyta</taxon>
        <taxon>Magnoliopsida</taxon>
        <taxon>eudicotyledons</taxon>
        <taxon>Gunneridae</taxon>
        <taxon>Pentapetalae</taxon>
        <taxon>rosids</taxon>
        <taxon>malvids</taxon>
        <taxon>Brassicales</taxon>
        <taxon>Brassicaceae</taxon>
        <taxon>Brassiceae</taxon>
        <taxon>Brassica</taxon>
    </lineage>
</organism>
<evidence type="ECO:0000313" key="2">
    <source>
        <dbReference type="EMBL" id="KAG2271652.1"/>
    </source>
</evidence>
<sequence>MAPVSSRAPLSAKDAPTRAVSDSQRTISDQLGHGPGDVNRTEHPKSPLTETAEERLRRIKGKAHITDTPTSRVREPRARSSSVIIRDPENRHQTHQHTISPRSEASSPGHKNNVPKQLDLDIDLDLGQDPEITLTEDELALVDSMVMETERLEMDAEMLDKMISLMRFQTTTRIRSMPSHNFLQIS</sequence>
<reference evidence="2 3" key="1">
    <citation type="submission" date="2020-02" db="EMBL/GenBank/DDBJ databases">
        <authorList>
            <person name="Ma Q."/>
            <person name="Huang Y."/>
            <person name="Song X."/>
            <person name="Pei D."/>
        </authorList>
    </citation>
    <scope>NUCLEOTIDE SEQUENCE [LARGE SCALE GENOMIC DNA]</scope>
    <source>
        <strain evidence="2">Sxm20200214</strain>
        <tissue evidence="2">Leaf</tissue>
    </source>
</reference>
<protein>
    <submittedName>
        <fullName evidence="2">Uncharacterized protein</fullName>
    </submittedName>
</protein>
<feature type="region of interest" description="Disordered" evidence="1">
    <location>
        <begin position="1"/>
        <end position="116"/>
    </location>
</feature>
<dbReference type="Proteomes" id="UP000886595">
    <property type="component" value="Unassembled WGS sequence"/>
</dbReference>
<evidence type="ECO:0000256" key="1">
    <source>
        <dbReference type="SAM" id="MobiDB-lite"/>
    </source>
</evidence>
<dbReference type="EMBL" id="JAAMPC010000013">
    <property type="protein sequence ID" value="KAG2271652.1"/>
    <property type="molecule type" value="Genomic_DNA"/>
</dbReference>
<name>A0A8X7UAC9_BRACI</name>
<proteinExistence type="predicted"/>
<accession>A0A8X7UAC9</accession>
<dbReference type="AlphaFoldDB" id="A0A8X7UAC9"/>